<accession>A0A8D8TJY2</accession>
<dbReference type="EMBL" id="HBUF01290860">
    <property type="protein sequence ID" value="CAG6689213.1"/>
    <property type="molecule type" value="Transcribed_RNA"/>
</dbReference>
<keyword evidence="1" id="KW-1133">Transmembrane helix</keyword>
<keyword evidence="1" id="KW-0812">Transmembrane</keyword>
<sequence>MKIFPTQDKRTKKKVVEIIFDTFEGEKIENISSRNLRSFMFTLFTIVLFRKLLLLLLLLSKQQTNLFFSRNTYFFKIICLVTVVTALVLLTGDPGSNPGAGAIICQRGFGCFLCPLSREDHE</sequence>
<keyword evidence="1" id="KW-0472">Membrane</keyword>
<name>A0A8D8TJY2_9HEMI</name>
<feature type="transmembrane region" description="Helical" evidence="1">
    <location>
        <begin position="71"/>
        <end position="90"/>
    </location>
</feature>
<protein>
    <submittedName>
        <fullName evidence="2">Uncharacterized protein</fullName>
    </submittedName>
</protein>
<feature type="transmembrane region" description="Helical" evidence="1">
    <location>
        <begin position="39"/>
        <end position="59"/>
    </location>
</feature>
<evidence type="ECO:0000256" key="1">
    <source>
        <dbReference type="SAM" id="Phobius"/>
    </source>
</evidence>
<evidence type="ECO:0000313" key="2">
    <source>
        <dbReference type="EMBL" id="CAG6689213.1"/>
    </source>
</evidence>
<dbReference type="AlphaFoldDB" id="A0A8D8TJY2"/>
<organism evidence="2">
    <name type="scientific">Cacopsylla melanoneura</name>
    <dbReference type="NCBI Taxonomy" id="428564"/>
    <lineage>
        <taxon>Eukaryota</taxon>
        <taxon>Metazoa</taxon>
        <taxon>Ecdysozoa</taxon>
        <taxon>Arthropoda</taxon>
        <taxon>Hexapoda</taxon>
        <taxon>Insecta</taxon>
        <taxon>Pterygota</taxon>
        <taxon>Neoptera</taxon>
        <taxon>Paraneoptera</taxon>
        <taxon>Hemiptera</taxon>
        <taxon>Sternorrhyncha</taxon>
        <taxon>Psylloidea</taxon>
        <taxon>Psyllidae</taxon>
        <taxon>Psyllinae</taxon>
        <taxon>Cacopsylla</taxon>
    </lineage>
</organism>
<reference evidence="2" key="1">
    <citation type="submission" date="2021-05" db="EMBL/GenBank/DDBJ databases">
        <authorList>
            <person name="Alioto T."/>
            <person name="Alioto T."/>
            <person name="Gomez Garrido J."/>
        </authorList>
    </citation>
    <scope>NUCLEOTIDE SEQUENCE</scope>
</reference>
<proteinExistence type="predicted"/>